<sequence>MVVVFLVLLAAFGWAGGGLAVVGEYVDLGGVVKAAPGGYVFVVTDVWRGLGNCSGAAEAVGYPYAVLPSGSFRCFIVPAGEVGARLRGVPVVDLRGGPVAVVAEAPGVLYLVDLASGRPAVGIRLVRGVNMSVGAAVSAYVEWPLAPRYFPLGEGAVVLRTWREYPCDVDLRGGPGNATVEVENLYRLSGLVSGSPLYVEGAGGRAAVYLPDLAAQRVRLQLCNVGPHAAVNISALRNVNYSFLWLLTRGVVLTSDGSERYSVYPGADVKIGLEYANPLGAVLINILGVISAYVGTLLTTTRRKFYITALSQALGTDLIKIIRLPLNFFKIMIYYLTPIFFLNIFVIFMIFYLISNIFNNMKIADIINKILIFSYNFILIFYISWIGGRFAKNYVMSLIVALGMYMVVFIISVLGITLFYVIPLSMILHTYEYTTILIYGFFLVIFFTILIKASSDISRLDRWLLNAIMLYIINSLNILLLFITFTPFLYTWLLINYNHYIYVTNILIAVTFLVIILFLSLNTYDGWRILFPDLNIFEFFARRWIDENRASVVRSSVVLSNGEVVEGRLEVVGEDYVVVSGRTVLLDQVAMFGIELEEKKVAEALLGGGEASVFAYMRRAVERGVDPLGHAVAVVASAVLKARGIGGQVAPVWEVMGDGGLRGAAAALLCAFSRLRGLGVSDFGGCRVASTASVGGLEGLVVEVARLLADGKVEEAARRLSGLYLADPTADTLAYRLEKAVRGYGKKRDRRYAEDVAVWLAAFWIYLRVAGLHDDGVRYSRSLRRRFMRWLINDLFYR</sequence>
<evidence type="ECO:0000256" key="1">
    <source>
        <dbReference type="SAM" id="Phobius"/>
    </source>
</evidence>
<keyword evidence="3" id="KW-1185">Reference proteome</keyword>
<gene>
    <name evidence="2" type="ordered locus">Tneu_1123</name>
</gene>
<accession>B1YE41</accession>
<organism evidence="2 3">
    <name type="scientific">Pyrobaculum neutrophilum (strain DSM 2338 / JCM 9278 / NBRC 100436 / V24Sta)</name>
    <name type="common">Thermoproteus neutrophilus</name>
    <dbReference type="NCBI Taxonomy" id="444157"/>
    <lineage>
        <taxon>Archaea</taxon>
        <taxon>Thermoproteota</taxon>
        <taxon>Thermoprotei</taxon>
        <taxon>Thermoproteales</taxon>
        <taxon>Thermoproteaceae</taxon>
        <taxon>Pyrobaculum</taxon>
    </lineage>
</organism>
<protein>
    <submittedName>
        <fullName evidence="2">Uncharacterized protein</fullName>
    </submittedName>
</protein>
<keyword evidence="1" id="KW-1133">Transmembrane helix</keyword>
<feature type="transmembrane region" description="Helical" evidence="1">
    <location>
        <begin position="756"/>
        <end position="773"/>
    </location>
</feature>
<dbReference type="Proteomes" id="UP000001694">
    <property type="component" value="Chromosome"/>
</dbReference>
<feature type="transmembrane region" description="Helical" evidence="1">
    <location>
        <begin position="398"/>
        <end position="421"/>
    </location>
</feature>
<proteinExistence type="predicted"/>
<name>B1YE41_PYRNV</name>
<dbReference type="KEGG" id="tne:Tneu_1123"/>
<evidence type="ECO:0000313" key="2">
    <source>
        <dbReference type="EMBL" id="ACB40054.1"/>
    </source>
</evidence>
<feature type="transmembrane region" description="Helical" evidence="1">
    <location>
        <begin position="279"/>
        <end position="298"/>
    </location>
</feature>
<dbReference type="AlphaFoldDB" id="B1YE41"/>
<feature type="transmembrane region" description="Helical" evidence="1">
    <location>
        <begin position="463"/>
        <end position="493"/>
    </location>
</feature>
<evidence type="ECO:0000313" key="3">
    <source>
        <dbReference type="Proteomes" id="UP000001694"/>
    </source>
</evidence>
<feature type="transmembrane region" description="Helical" evidence="1">
    <location>
        <begin position="366"/>
        <end position="386"/>
    </location>
</feature>
<dbReference type="STRING" id="444157.Tneu_1123"/>
<keyword evidence="1" id="KW-0472">Membrane</keyword>
<keyword evidence="1" id="KW-0812">Transmembrane</keyword>
<dbReference type="eggNOG" id="arCOG10204">
    <property type="taxonomic scope" value="Archaea"/>
</dbReference>
<feature type="transmembrane region" description="Helical" evidence="1">
    <location>
        <begin position="499"/>
        <end position="521"/>
    </location>
</feature>
<dbReference type="EMBL" id="CP001014">
    <property type="protein sequence ID" value="ACB40054.1"/>
    <property type="molecule type" value="Genomic_DNA"/>
</dbReference>
<feature type="transmembrane region" description="Helical" evidence="1">
    <location>
        <begin position="333"/>
        <end position="354"/>
    </location>
</feature>
<feature type="transmembrane region" description="Helical" evidence="1">
    <location>
        <begin position="433"/>
        <end position="451"/>
    </location>
</feature>
<reference evidence="2" key="1">
    <citation type="submission" date="2008-03" db="EMBL/GenBank/DDBJ databases">
        <title>Complete sequence of Thermoproteus neutrophilus V24Sta.</title>
        <authorList>
            <consortium name="US DOE Joint Genome Institute"/>
            <person name="Copeland A."/>
            <person name="Lucas S."/>
            <person name="Lapidus A."/>
            <person name="Glavina del Rio T."/>
            <person name="Dalin E."/>
            <person name="Tice H."/>
            <person name="Bruce D."/>
            <person name="Goodwin L."/>
            <person name="Pitluck S."/>
            <person name="Sims D."/>
            <person name="Brettin T."/>
            <person name="Detter J.C."/>
            <person name="Han C."/>
            <person name="Kuske C.R."/>
            <person name="Schmutz J."/>
            <person name="Larimer F."/>
            <person name="Land M."/>
            <person name="Hauser L."/>
            <person name="Kyrpides N."/>
            <person name="Mikhailova N."/>
            <person name="Biddle J.F."/>
            <person name="Zhang Z."/>
            <person name="Fitz-Gibbon S.T."/>
            <person name="Lowe T.M."/>
            <person name="Saltikov C."/>
            <person name="House C.H."/>
            <person name="Richardson P."/>
        </authorList>
    </citation>
    <scope>NUCLEOTIDE SEQUENCE [LARGE SCALE GENOMIC DNA]</scope>
    <source>
        <strain evidence="2">V24Sta</strain>
    </source>
</reference>
<dbReference type="HOGENOM" id="CLU_352196_0_0_2"/>